<evidence type="ECO:0000313" key="5">
    <source>
        <dbReference type="Proteomes" id="UP000317512"/>
    </source>
</evidence>
<dbReference type="InterPro" id="IPR002624">
    <property type="entry name" value="DCK/DGK"/>
</dbReference>
<sequence>MLIGISGMISSGKSTLTHKLVDFYAEHCLFLNEYEHDDEVFNTFLKWLYDRKNNIGLGFQTYVVENHLARVDGINYRFNLLGMDQNNEFIFLDRFCLEHYIFALVNLKTSQQKVWLAYQKAFEVMVSKEQLPELVIYLDIDFEIFKQRIMQRGRRVEINNFEINKEYFKELHATYKTMFLKLIEKYKLNCKIINTNNKNEEEVFNEAIKIIEEFKSYKKMEVSNE</sequence>
<evidence type="ECO:0000256" key="2">
    <source>
        <dbReference type="PIRSR" id="PIRSR000705-3"/>
    </source>
</evidence>
<dbReference type="PANTHER" id="PTHR10513">
    <property type="entry name" value="DEOXYNUCLEOSIDE KINASE"/>
    <property type="match status" value="1"/>
</dbReference>
<organism evidence="4 5">
    <name type="scientific">Mycoplasma anserisalpingitidis</name>
    <dbReference type="NCBI Taxonomy" id="519450"/>
    <lineage>
        <taxon>Bacteria</taxon>
        <taxon>Bacillati</taxon>
        <taxon>Mycoplasmatota</taxon>
        <taxon>Mollicutes</taxon>
        <taxon>Mycoplasmataceae</taxon>
        <taxon>Mycoplasma</taxon>
    </lineage>
</organism>
<dbReference type="InterPro" id="IPR050566">
    <property type="entry name" value="Deoxyribonucleoside_kinase"/>
</dbReference>
<keyword evidence="2" id="KW-0547">Nucleotide-binding</keyword>
<feature type="binding site" evidence="2">
    <location>
        <begin position="148"/>
        <end position="152"/>
    </location>
    <ligand>
        <name>ATP</name>
        <dbReference type="ChEBI" id="CHEBI:30616"/>
    </ligand>
</feature>
<evidence type="ECO:0000259" key="3">
    <source>
        <dbReference type="Pfam" id="PF01712"/>
    </source>
</evidence>
<name>A0A5B8JB45_9MOLU</name>
<proteinExistence type="predicted"/>
<reference evidence="5" key="1">
    <citation type="submission" date="2019-07" db="EMBL/GenBank/DDBJ databases">
        <title>Complete genome sequences of three Mycoplasma sp. 1220 strains.</title>
        <authorList>
            <person name="Grozner D."/>
            <person name="Forro B."/>
            <person name="Kovacs A.B."/>
            <person name="Marton S."/>
            <person name="Banyai K."/>
            <person name="Kreizinger Z."/>
            <person name="Sulyok K.M."/>
            <person name="Gyuranecz M."/>
        </authorList>
    </citation>
    <scope>NUCLEOTIDE SEQUENCE [LARGE SCALE GENOMIC DNA]</scope>
    <source>
        <strain evidence="5">MYCAV93</strain>
    </source>
</reference>
<dbReference type="GO" id="GO:0019136">
    <property type="term" value="F:deoxynucleoside kinase activity"/>
    <property type="evidence" value="ECO:0007669"/>
    <property type="project" value="InterPro"/>
</dbReference>
<dbReference type="InterPro" id="IPR031314">
    <property type="entry name" value="DNK_dom"/>
</dbReference>
<protein>
    <submittedName>
        <fullName evidence="4">AAA family ATPase</fullName>
    </submittedName>
</protein>
<dbReference type="SUPFAM" id="SSF52540">
    <property type="entry name" value="P-loop containing nucleoside triphosphate hydrolases"/>
    <property type="match status" value="1"/>
</dbReference>
<keyword evidence="2" id="KW-0067">ATP-binding</keyword>
<dbReference type="OrthoDB" id="391791at2"/>
<dbReference type="PIRSF" id="PIRSF000705">
    <property type="entry name" value="DNK"/>
    <property type="match status" value="1"/>
</dbReference>
<evidence type="ECO:0000313" key="4">
    <source>
        <dbReference type="EMBL" id="QDY88312.1"/>
    </source>
</evidence>
<dbReference type="AlphaFoldDB" id="A0A5B8JB45"/>
<dbReference type="PANTHER" id="PTHR10513:SF35">
    <property type="entry name" value="DEOXYADENOSINE KINASE"/>
    <property type="match status" value="1"/>
</dbReference>
<dbReference type="Gene3D" id="3.40.50.300">
    <property type="entry name" value="P-loop containing nucleotide triphosphate hydrolases"/>
    <property type="match status" value="1"/>
</dbReference>
<dbReference type="InterPro" id="IPR027417">
    <property type="entry name" value="P-loop_NTPase"/>
</dbReference>
<feature type="domain" description="Deoxynucleoside kinase" evidence="3">
    <location>
        <begin position="3"/>
        <end position="212"/>
    </location>
</feature>
<feature type="active site" description="Proton acceptor" evidence="1">
    <location>
        <position position="93"/>
    </location>
</feature>
<evidence type="ECO:0000256" key="1">
    <source>
        <dbReference type="PIRSR" id="PIRSR000705-1"/>
    </source>
</evidence>
<gene>
    <name evidence="4" type="ORF">FOY43_01370</name>
</gene>
<accession>A0A5B8JB45</accession>
<dbReference type="EMBL" id="CP041663">
    <property type="protein sequence ID" value="QDY88312.1"/>
    <property type="molecule type" value="Genomic_DNA"/>
</dbReference>
<dbReference type="GO" id="GO:0005524">
    <property type="term" value="F:ATP binding"/>
    <property type="evidence" value="ECO:0007669"/>
    <property type="project" value="UniProtKB-KW"/>
</dbReference>
<dbReference type="RefSeq" id="WP_146308780.1">
    <property type="nucleotide sequence ID" value="NZ_CP041663.1"/>
</dbReference>
<dbReference type="GO" id="GO:0005737">
    <property type="term" value="C:cytoplasm"/>
    <property type="evidence" value="ECO:0007669"/>
    <property type="project" value="TreeGrafter"/>
</dbReference>
<dbReference type="Pfam" id="PF01712">
    <property type="entry name" value="dNK"/>
    <property type="match status" value="1"/>
</dbReference>
<feature type="binding site" evidence="2">
    <location>
        <begin position="7"/>
        <end position="15"/>
    </location>
    <ligand>
        <name>ATP</name>
        <dbReference type="ChEBI" id="CHEBI:30616"/>
    </ligand>
</feature>
<dbReference type="Proteomes" id="UP000317512">
    <property type="component" value="Chromosome"/>
</dbReference>